<evidence type="ECO:0000313" key="4">
    <source>
        <dbReference type="Proteomes" id="UP000624709"/>
    </source>
</evidence>
<feature type="domain" description="GGDEF" evidence="2">
    <location>
        <begin position="161"/>
        <end position="303"/>
    </location>
</feature>
<evidence type="ECO:0000313" key="3">
    <source>
        <dbReference type="EMBL" id="GIE70461.1"/>
    </source>
</evidence>
<dbReference type="InterPro" id="IPR029787">
    <property type="entry name" value="Nucleotide_cyclase"/>
</dbReference>
<dbReference type="EMBL" id="BOMS01000104">
    <property type="protein sequence ID" value="GIE70461.1"/>
    <property type="molecule type" value="Genomic_DNA"/>
</dbReference>
<proteinExistence type="predicted"/>
<dbReference type="PROSITE" id="PS50883">
    <property type="entry name" value="EAL"/>
    <property type="match status" value="1"/>
</dbReference>
<organism evidence="3 4">
    <name type="scientific">Actinoplanes palleronii</name>
    <dbReference type="NCBI Taxonomy" id="113570"/>
    <lineage>
        <taxon>Bacteria</taxon>
        <taxon>Bacillati</taxon>
        <taxon>Actinomycetota</taxon>
        <taxon>Actinomycetes</taxon>
        <taxon>Micromonosporales</taxon>
        <taxon>Micromonosporaceae</taxon>
        <taxon>Actinoplanes</taxon>
    </lineage>
</organism>
<dbReference type="Pfam" id="PF00990">
    <property type="entry name" value="GGDEF"/>
    <property type="match status" value="1"/>
</dbReference>
<dbReference type="Pfam" id="PF00563">
    <property type="entry name" value="EAL"/>
    <property type="match status" value="1"/>
</dbReference>
<dbReference type="CDD" id="cd01949">
    <property type="entry name" value="GGDEF"/>
    <property type="match status" value="1"/>
</dbReference>
<dbReference type="InterPro" id="IPR043128">
    <property type="entry name" value="Rev_trsase/Diguanyl_cyclase"/>
</dbReference>
<dbReference type="Proteomes" id="UP000624709">
    <property type="component" value="Unassembled WGS sequence"/>
</dbReference>
<dbReference type="PANTHER" id="PTHR33121">
    <property type="entry name" value="CYCLIC DI-GMP PHOSPHODIESTERASE PDEF"/>
    <property type="match status" value="1"/>
</dbReference>
<name>A0ABQ4BIG1_9ACTN</name>
<dbReference type="PANTHER" id="PTHR33121:SF70">
    <property type="entry name" value="SIGNALING PROTEIN YKOW"/>
    <property type="match status" value="1"/>
</dbReference>
<evidence type="ECO:0008006" key="5">
    <source>
        <dbReference type="Google" id="ProtNLM"/>
    </source>
</evidence>
<dbReference type="SMART" id="SM00052">
    <property type="entry name" value="EAL"/>
    <property type="match status" value="1"/>
</dbReference>
<protein>
    <recommendedName>
        <fullName evidence="5">Diguanylate cyclase (GGDEF)-like protein</fullName>
    </recommendedName>
</protein>
<feature type="domain" description="EAL" evidence="1">
    <location>
        <begin position="311"/>
        <end position="562"/>
    </location>
</feature>
<dbReference type="RefSeq" id="WP_203828481.1">
    <property type="nucleotide sequence ID" value="NZ_BAAATY010000032.1"/>
</dbReference>
<accession>A0ABQ4BIG1</accession>
<dbReference type="SMART" id="SM00267">
    <property type="entry name" value="GGDEF"/>
    <property type="match status" value="1"/>
</dbReference>
<reference evidence="3 4" key="1">
    <citation type="submission" date="2021-01" db="EMBL/GenBank/DDBJ databases">
        <title>Whole genome shotgun sequence of Actinoplanes palleronii NBRC 14916.</title>
        <authorList>
            <person name="Komaki H."/>
            <person name="Tamura T."/>
        </authorList>
    </citation>
    <scope>NUCLEOTIDE SEQUENCE [LARGE SCALE GENOMIC DNA]</scope>
    <source>
        <strain evidence="3 4">NBRC 14916</strain>
    </source>
</reference>
<dbReference type="SUPFAM" id="SSF141868">
    <property type="entry name" value="EAL domain-like"/>
    <property type="match status" value="1"/>
</dbReference>
<dbReference type="InterPro" id="IPR035919">
    <property type="entry name" value="EAL_sf"/>
</dbReference>
<evidence type="ECO:0000259" key="2">
    <source>
        <dbReference type="PROSITE" id="PS50887"/>
    </source>
</evidence>
<sequence>MRTPILADLAVPVPLTAPDTSMGEVESVLRGHPELLGVVTAANDHLYLVDRGFLDMVLAGRLGYGRALLHRRPLRSLLRQPALVLPAGTGWGDAARAAMERPDPLKAIPLVVMFDDGTVGVAPVGPLVEHLSLRYQAMALTDDLTGLGNRRSLLERPAPCHRAAALVIDLNRFKEINDSLGHAGGDELLRSVSVALAAACAPAQAFRLGGDEFVVFAPDLTTWPGVEPSAPAAAPLAEAGHRLLRAIEGPYEVAGVPITVEASMGIAVTDGRPRPDVDDLVARADAAMYAAKRDRTQVEHWHAALSAGHADLGMDTHLRTAIGNRELILHYQPLVDAHTRETVSVEALVRWSHPQRGLLPPGAFLPQAERSDVIHLLTEAVLGDAVRQAATWHRAGCAVPVAVNLAAPVLASDRIVATIVALLAETGLPAGSLIVEVTESAVMTRPAESADRLRSLREIGVRVAIDDFGTGNTSLGLLTQLPVDELKLDRSFVARIHHPQDRVIVESVARMANGLGLTLVAEGVEDEHTADTLTALGFDLLQGYHFGRPEPALAATAPGWNR</sequence>
<keyword evidence="4" id="KW-1185">Reference proteome</keyword>
<dbReference type="PROSITE" id="PS50887">
    <property type="entry name" value="GGDEF"/>
    <property type="match status" value="1"/>
</dbReference>
<dbReference type="CDD" id="cd01948">
    <property type="entry name" value="EAL"/>
    <property type="match status" value="1"/>
</dbReference>
<dbReference type="Gene3D" id="3.30.70.270">
    <property type="match status" value="1"/>
</dbReference>
<evidence type="ECO:0000259" key="1">
    <source>
        <dbReference type="PROSITE" id="PS50883"/>
    </source>
</evidence>
<comment type="caution">
    <text evidence="3">The sequence shown here is derived from an EMBL/GenBank/DDBJ whole genome shotgun (WGS) entry which is preliminary data.</text>
</comment>
<dbReference type="InterPro" id="IPR001633">
    <property type="entry name" value="EAL_dom"/>
</dbReference>
<dbReference type="NCBIfam" id="TIGR00254">
    <property type="entry name" value="GGDEF"/>
    <property type="match status" value="1"/>
</dbReference>
<dbReference type="Gene3D" id="3.20.20.450">
    <property type="entry name" value="EAL domain"/>
    <property type="match status" value="1"/>
</dbReference>
<dbReference type="SUPFAM" id="SSF55073">
    <property type="entry name" value="Nucleotide cyclase"/>
    <property type="match status" value="1"/>
</dbReference>
<dbReference type="InterPro" id="IPR000160">
    <property type="entry name" value="GGDEF_dom"/>
</dbReference>
<gene>
    <name evidence="3" type="ORF">Apa02nite_065690</name>
</gene>
<dbReference type="InterPro" id="IPR050706">
    <property type="entry name" value="Cyclic-di-GMP_PDE-like"/>
</dbReference>